<name>A0A645HT37_9ZZZZ</name>
<evidence type="ECO:0008006" key="2">
    <source>
        <dbReference type="Google" id="ProtNLM"/>
    </source>
</evidence>
<proteinExistence type="predicted"/>
<gene>
    <name evidence="1" type="ORF">SDC9_188915</name>
</gene>
<evidence type="ECO:0000313" key="1">
    <source>
        <dbReference type="EMBL" id="MPN41369.1"/>
    </source>
</evidence>
<protein>
    <recommendedName>
        <fullName evidence="2">PD-(D/E)XK endonuclease-like domain-containing protein</fullName>
    </recommendedName>
</protein>
<accession>A0A645HT37</accession>
<organism evidence="1">
    <name type="scientific">bioreactor metagenome</name>
    <dbReference type="NCBI Taxonomy" id="1076179"/>
    <lineage>
        <taxon>unclassified sequences</taxon>
        <taxon>metagenomes</taxon>
        <taxon>ecological metagenomes</taxon>
    </lineage>
</organism>
<reference evidence="1" key="1">
    <citation type="submission" date="2019-08" db="EMBL/GenBank/DDBJ databases">
        <authorList>
            <person name="Kucharzyk K."/>
            <person name="Murdoch R.W."/>
            <person name="Higgins S."/>
            <person name="Loffler F."/>
        </authorList>
    </citation>
    <scope>NUCLEOTIDE SEQUENCE</scope>
</reference>
<dbReference type="EMBL" id="VSSQ01098356">
    <property type="protein sequence ID" value="MPN41369.1"/>
    <property type="molecule type" value="Genomic_DNA"/>
</dbReference>
<comment type="caution">
    <text evidence="1">The sequence shown here is derived from an EMBL/GenBank/DDBJ whole genome shotgun (WGS) entry which is preliminary data.</text>
</comment>
<dbReference type="AlphaFoldDB" id="A0A645HT37"/>
<sequence>MTEIASLPEEAFAMTLDTEHKCKFCRYRTLCETGVIPGTLTDADPETEDTENLFDLDFDDLAAAD</sequence>